<dbReference type="AlphaFoldDB" id="A0A4Y8KW64"/>
<dbReference type="OrthoDB" id="7391526at2"/>
<dbReference type="RefSeq" id="WP_134437405.1">
    <property type="nucleotide sequence ID" value="NZ_SOML01000014.1"/>
</dbReference>
<gene>
    <name evidence="2" type="ORF">E2605_17750</name>
</gene>
<organism evidence="2 3">
    <name type="scientific">Dysgonomonas capnocytophagoides</name>
    <dbReference type="NCBI Taxonomy" id="45254"/>
    <lineage>
        <taxon>Bacteria</taxon>
        <taxon>Pseudomonadati</taxon>
        <taxon>Bacteroidota</taxon>
        <taxon>Bacteroidia</taxon>
        <taxon>Bacteroidales</taxon>
        <taxon>Dysgonomonadaceae</taxon>
        <taxon>Dysgonomonas</taxon>
    </lineage>
</organism>
<evidence type="ECO:0000313" key="2">
    <source>
        <dbReference type="EMBL" id="TFD93137.1"/>
    </source>
</evidence>
<protein>
    <recommendedName>
        <fullName evidence="1">DUF5672 domain-containing protein</fullName>
    </recommendedName>
</protein>
<comment type="caution">
    <text evidence="2">The sequence shown here is derived from an EMBL/GenBank/DDBJ whole genome shotgun (WGS) entry which is preliminary data.</text>
</comment>
<accession>A0A4Y8KW64</accession>
<dbReference type="Proteomes" id="UP000297861">
    <property type="component" value="Unassembled WGS sequence"/>
</dbReference>
<evidence type="ECO:0000259" key="1">
    <source>
        <dbReference type="Pfam" id="PF18922"/>
    </source>
</evidence>
<dbReference type="InterPro" id="IPR043729">
    <property type="entry name" value="DUF5672"/>
</dbReference>
<keyword evidence="3" id="KW-1185">Reference proteome</keyword>
<sequence>MISNKNLVAVVIPIYQTELTLIELSILEHNLEILNSYPIVIVCPQDLNVFNIPIFRNCQKLDIKRFSNNYFTSIEGYNELMLASEFYSYFSEFRYVLICQTDAFVFKDELSSWCDKNYDYIGGPWLGSSNNRYLNKLNSLLADFNLIKRRDTWFLFKVGNGGFSLRKVSSFLKVLAHPAYNELINSIRGASGEHVFATEDLFWSFKAKELVPDFYIPDYIEACGFSTDRRPNIALKIHKSLPFGCHGLGRPNVWKFWKDLIKRILKSENR</sequence>
<feature type="domain" description="DUF5672" evidence="1">
    <location>
        <begin position="61"/>
        <end position="246"/>
    </location>
</feature>
<dbReference type="Pfam" id="PF18922">
    <property type="entry name" value="DUF5672"/>
    <property type="match status" value="1"/>
</dbReference>
<proteinExistence type="predicted"/>
<reference evidence="2 3" key="1">
    <citation type="submission" date="2019-03" db="EMBL/GenBank/DDBJ databases">
        <title>San Antonio Military Medical Center submission to MRSN (WRAIR), pending publication.</title>
        <authorList>
            <person name="Blyth D.M."/>
            <person name="Mccarthy S.L."/>
            <person name="Schall S.E."/>
            <person name="Stam J.A."/>
            <person name="Ong A.C."/>
            <person name="Mcgann P.T."/>
        </authorList>
    </citation>
    <scope>NUCLEOTIDE SEQUENCE [LARGE SCALE GENOMIC DNA]</scope>
    <source>
        <strain evidence="2 3">MRSN571793</strain>
    </source>
</reference>
<evidence type="ECO:0000313" key="3">
    <source>
        <dbReference type="Proteomes" id="UP000297861"/>
    </source>
</evidence>
<dbReference type="EMBL" id="SOML01000014">
    <property type="protein sequence ID" value="TFD93137.1"/>
    <property type="molecule type" value="Genomic_DNA"/>
</dbReference>
<name>A0A4Y8KW64_9BACT</name>